<keyword evidence="2" id="KW-1185">Reference proteome</keyword>
<accession>A0A316ZJK1</accession>
<evidence type="ECO:0000313" key="2">
    <source>
        <dbReference type="Proteomes" id="UP000245946"/>
    </source>
</evidence>
<organism evidence="1 2">
    <name type="scientific">Tilletiopsis washingtonensis</name>
    <dbReference type="NCBI Taxonomy" id="58919"/>
    <lineage>
        <taxon>Eukaryota</taxon>
        <taxon>Fungi</taxon>
        <taxon>Dikarya</taxon>
        <taxon>Basidiomycota</taxon>
        <taxon>Ustilaginomycotina</taxon>
        <taxon>Exobasidiomycetes</taxon>
        <taxon>Entylomatales</taxon>
        <taxon>Entylomatales incertae sedis</taxon>
        <taxon>Tilletiopsis</taxon>
    </lineage>
</organism>
<evidence type="ECO:0000313" key="1">
    <source>
        <dbReference type="EMBL" id="PWO01309.1"/>
    </source>
</evidence>
<name>A0A316ZJK1_9BASI</name>
<dbReference type="AlphaFoldDB" id="A0A316ZJK1"/>
<dbReference type="Proteomes" id="UP000245946">
    <property type="component" value="Unassembled WGS sequence"/>
</dbReference>
<dbReference type="GeneID" id="37268884"/>
<protein>
    <submittedName>
        <fullName evidence="1">Uncharacterized protein</fullName>
    </submittedName>
</protein>
<dbReference type="RefSeq" id="XP_025601587.1">
    <property type="nucleotide sequence ID" value="XM_025741340.1"/>
</dbReference>
<proteinExistence type="predicted"/>
<sequence length="75" mass="7992">MDVKRGAVLAALPCEAGASGPRGKSMPQMARPRARVWRPSWRASCSRPALPSSAALSCAWRRGSLQTKHDYAAAA</sequence>
<reference evidence="1 2" key="1">
    <citation type="journal article" date="2018" name="Mol. Biol. Evol.">
        <title>Broad Genomic Sampling Reveals a Smut Pathogenic Ancestry of the Fungal Clade Ustilaginomycotina.</title>
        <authorList>
            <person name="Kijpornyongpan T."/>
            <person name="Mondo S.J."/>
            <person name="Barry K."/>
            <person name="Sandor L."/>
            <person name="Lee J."/>
            <person name="Lipzen A."/>
            <person name="Pangilinan J."/>
            <person name="LaButti K."/>
            <person name="Hainaut M."/>
            <person name="Henrissat B."/>
            <person name="Grigoriev I.V."/>
            <person name="Spatafora J.W."/>
            <person name="Aime M.C."/>
        </authorList>
    </citation>
    <scope>NUCLEOTIDE SEQUENCE [LARGE SCALE GENOMIC DNA]</scope>
    <source>
        <strain evidence="1 2">MCA 4186</strain>
    </source>
</reference>
<dbReference type="EMBL" id="KZ819283">
    <property type="protein sequence ID" value="PWO01309.1"/>
    <property type="molecule type" value="Genomic_DNA"/>
</dbReference>
<gene>
    <name evidence="1" type="ORF">FA09DRAFT_327258</name>
</gene>